<protein>
    <recommendedName>
        <fullName evidence="1">2EXR domain-containing protein</fullName>
    </recommendedName>
</protein>
<dbReference type="Pfam" id="PF20150">
    <property type="entry name" value="2EXR"/>
    <property type="match status" value="1"/>
</dbReference>
<proteinExistence type="predicted"/>
<dbReference type="STRING" id="225359.A0A2S4PKL7"/>
<gene>
    <name evidence="2" type="ORF">EPUL_006456</name>
</gene>
<name>A0A2S4PKL7_9PEZI</name>
<dbReference type="OrthoDB" id="3513892at2759"/>
<evidence type="ECO:0000259" key="1">
    <source>
        <dbReference type="Pfam" id="PF20150"/>
    </source>
</evidence>
<reference evidence="2 3" key="1">
    <citation type="submission" date="2017-10" db="EMBL/GenBank/DDBJ databases">
        <title>Development of genomic resources for the powdery mildew, Erysiphe pulchra.</title>
        <authorList>
            <person name="Wadl P.A."/>
            <person name="Mack B.M."/>
            <person name="Moore G."/>
            <person name="Beltz S.B."/>
        </authorList>
    </citation>
    <scope>NUCLEOTIDE SEQUENCE [LARGE SCALE GENOMIC DNA]</scope>
    <source>
        <strain evidence="2">Cflorida</strain>
    </source>
</reference>
<comment type="caution">
    <text evidence="2">The sequence shown here is derived from an EMBL/GenBank/DDBJ whole genome shotgun (WGS) entry which is preliminary data.</text>
</comment>
<evidence type="ECO:0000313" key="2">
    <source>
        <dbReference type="EMBL" id="POS82594.1"/>
    </source>
</evidence>
<sequence length="283" mass="32897">MTTEPPTSLQAAANLLFINGQPKLQNPYDKFHLFRFLPTELRLSIYALSLPRRVLTAQYNSNKESVTVYAALPSLLSTCVESRIVALKHYSLSFGTYTSKPKTYFNPDLDTLYIPRCSDMGYDENFRTFKNFIVEDMRQEGLLSEGDIRAASRRIDRLHSVAIDYVDAQIKRPWEAYNKASFLRSFSQLDEIILVLPNKDKRFSHDTQSVSSLPSNLHSKSITRWRNPRLPPETILNMWWDFRQSFMAEENVLREVCEELGKDYEIFNLPTVRIKEIEVVQIP</sequence>
<organism evidence="2 3">
    <name type="scientific">Erysiphe pulchra</name>
    <dbReference type="NCBI Taxonomy" id="225359"/>
    <lineage>
        <taxon>Eukaryota</taxon>
        <taxon>Fungi</taxon>
        <taxon>Dikarya</taxon>
        <taxon>Ascomycota</taxon>
        <taxon>Pezizomycotina</taxon>
        <taxon>Leotiomycetes</taxon>
        <taxon>Erysiphales</taxon>
        <taxon>Erysiphaceae</taxon>
        <taxon>Erysiphe</taxon>
    </lineage>
</organism>
<evidence type="ECO:0000313" key="3">
    <source>
        <dbReference type="Proteomes" id="UP000237438"/>
    </source>
</evidence>
<dbReference type="PANTHER" id="PTHR35910:SF6">
    <property type="entry name" value="2EXR DOMAIN-CONTAINING PROTEIN"/>
    <property type="match status" value="1"/>
</dbReference>
<dbReference type="AlphaFoldDB" id="A0A2S4PKL7"/>
<dbReference type="EMBL" id="PEDP01002557">
    <property type="protein sequence ID" value="POS82594.1"/>
    <property type="molecule type" value="Genomic_DNA"/>
</dbReference>
<dbReference type="Proteomes" id="UP000237438">
    <property type="component" value="Unassembled WGS sequence"/>
</dbReference>
<accession>A0A2S4PKL7</accession>
<feature type="domain" description="2EXR" evidence="1">
    <location>
        <begin position="31"/>
        <end position="112"/>
    </location>
</feature>
<dbReference type="InterPro" id="IPR045518">
    <property type="entry name" value="2EXR"/>
</dbReference>
<dbReference type="PANTHER" id="PTHR35910">
    <property type="entry name" value="2EXR DOMAIN-CONTAINING PROTEIN"/>
    <property type="match status" value="1"/>
</dbReference>
<keyword evidence="3" id="KW-1185">Reference proteome</keyword>